<proteinExistence type="predicted"/>
<sequence length="153" mass="16790">MDIRGFLKDPPKKRKGNVMGYGYSKLNLSVNSLKYCANCFFLLGNGGKKPYIPITGMMRTFSIKKKSHFSLRSSFESLGTEFGRRTSTPRRQTEQGTLEISLAIYGSCSPGEGYAHKEAESLLAQLRGCRSVCTQDRKSPQAMNGGGAGGYVQ</sequence>
<reference evidence="1" key="2">
    <citation type="submission" date="2017-11" db="EMBL/GenBank/DDBJ databases">
        <title>Coralsnake Venomics: Analyses of Venom Gland Transcriptomes and Proteomes of Six Brazilian Taxa.</title>
        <authorList>
            <person name="Aird S.D."/>
            <person name="Jorge da Silva N."/>
            <person name="Qiu L."/>
            <person name="Villar-Briones A."/>
            <person name="Aparecida-Saddi V."/>
            <person name="Campos-Telles M.P."/>
            <person name="Grau M."/>
            <person name="Mikheyev A.S."/>
        </authorList>
    </citation>
    <scope>NUCLEOTIDE SEQUENCE</scope>
    <source>
        <tissue evidence="1">Venom_gland</tissue>
    </source>
</reference>
<protein>
    <submittedName>
        <fullName evidence="1">Uncharacterized protein</fullName>
    </submittedName>
</protein>
<dbReference type="AlphaFoldDB" id="A0A2D4HGP0"/>
<accession>A0A2D4HGP0</accession>
<organism evidence="1">
    <name type="scientific">Micrurus lemniscatus lemniscatus</name>
    <dbReference type="NCBI Taxonomy" id="129467"/>
    <lineage>
        <taxon>Eukaryota</taxon>
        <taxon>Metazoa</taxon>
        <taxon>Chordata</taxon>
        <taxon>Craniata</taxon>
        <taxon>Vertebrata</taxon>
        <taxon>Euteleostomi</taxon>
        <taxon>Lepidosauria</taxon>
        <taxon>Squamata</taxon>
        <taxon>Bifurcata</taxon>
        <taxon>Unidentata</taxon>
        <taxon>Episquamata</taxon>
        <taxon>Toxicofera</taxon>
        <taxon>Serpentes</taxon>
        <taxon>Colubroidea</taxon>
        <taxon>Elapidae</taxon>
        <taxon>Elapinae</taxon>
        <taxon>Micrurus</taxon>
    </lineage>
</organism>
<dbReference type="EMBL" id="IACK01024464">
    <property type="protein sequence ID" value="LAA71123.1"/>
    <property type="molecule type" value="Transcribed_RNA"/>
</dbReference>
<evidence type="ECO:0000313" key="1">
    <source>
        <dbReference type="EMBL" id="LAA71123.1"/>
    </source>
</evidence>
<name>A0A2D4HGP0_MICLE</name>
<reference evidence="1" key="1">
    <citation type="submission" date="2017-07" db="EMBL/GenBank/DDBJ databases">
        <authorList>
            <person name="Mikheyev A."/>
            <person name="Grau M."/>
        </authorList>
    </citation>
    <scope>NUCLEOTIDE SEQUENCE</scope>
    <source>
        <tissue evidence="1">Venom_gland</tissue>
    </source>
</reference>